<dbReference type="SMR" id="D2XTA5"/>
<dbReference type="Gene3D" id="1.20.1370.10">
    <property type="entry name" value="Hemocyanin, N-terminal domain"/>
    <property type="match status" value="1"/>
</dbReference>
<protein>
    <submittedName>
        <fullName evidence="7">Hexamerin receptor</fullName>
    </submittedName>
</protein>
<dbReference type="InterPro" id="IPR013788">
    <property type="entry name" value="Hemocyanin/hexamerin"/>
</dbReference>
<dbReference type="InterPro" id="IPR000896">
    <property type="entry name" value="Hemocyanin/hexamerin_mid_dom"/>
</dbReference>
<dbReference type="InterPro" id="IPR037020">
    <property type="entry name" value="Hemocyanin_C_sf"/>
</dbReference>
<dbReference type="GO" id="GO:0045735">
    <property type="term" value="F:nutrient reservoir activity"/>
    <property type="evidence" value="ECO:0007669"/>
    <property type="project" value="UniProtKB-KW"/>
</dbReference>
<accession>D2XTA5</accession>
<dbReference type="PRINTS" id="PR00187">
    <property type="entry name" value="HAEMOCYANIN"/>
</dbReference>
<organism evidence="7">
    <name type="scientific">Corcyra cephalonica</name>
    <name type="common">Rice moth</name>
    <dbReference type="NCBI Taxonomy" id="139036"/>
    <lineage>
        <taxon>Eukaryota</taxon>
        <taxon>Metazoa</taxon>
        <taxon>Ecdysozoa</taxon>
        <taxon>Arthropoda</taxon>
        <taxon>Hexapoda</taxon>
        <taxon>Insecta</taxon>
        <taxon>Pterygota</taxon>
        <taxon>Neoptera</taxon>
        <taxon>Endopterygota</taxon>
        <taxon>Lepidoptera</taxon>
        <taxon>Glossata</taxon>
        <taxon>Ditrysia</taxon>
        <taxon>Pyraloidea</taxon>
        <taxon>Pyralidae</taxon>
        <taxon>Galleriinae</taxon>
        <taxon>Corcyra</taxon>
    </lineage>
</organism>
<dbReference type="Pfam" id="PF03723">
    <property type="entry name" value="Hemocyanin_C"/>
    <property type="match status" value="1"/>
</dbReference>
<feature type="domain" description="Hemocyanin C-terminal" evidence="6">
    <location>
        <begin position="460"/>
        <end position="694"/>
    </location>
</feature>
<evidence type="ECO:0000259" key="4">
    <source>
        <dbReference type="Pfam" id="PF00372"/>
    </source>
</evidence>
<dbReference type="PANTHER" id="PTHR11511">
    <property type="entry name" value="LARVAL STORAGE PROTEIN/PHENOLOXIDASE"/>
    <property type="match status" value="1"/>
</dbReference>
<keyword evidence="7" id="KW-0675">Receptor</keyword>
<dbReference type="SUPFAM" id="SSF48056">
    <property type="entry name" value="Di-copper centre-containing domain"/>
    <property type="match status" value="1"/>
</dbReference>
<dbReference type="InterPro" id="IPR005204">
    <property type="entry name" value="Hemocyanin_N"/>
</dbReference>
<dbReference type="Pfam" id="PF00372">
    <property type="entry name" value="Hemocyanin_M"/>
    <property type="match status" value="1"/>
</dbReference>
<evidence type="ECO:0000259" key="6">
    <source>
        <dbReference type="Pfam" id="PF03723"/>
    </source>
</evidence>
<feature type="domain" description="Hemocyanin middle" evidence="4">
    <location>
        <begin position="175"/>
        <end position="451"/>
    </location>
</feature>
<dbReference type="InterPro" id="IPR005203">
    <property type="entry name" value="Hemocyanin_C"/>
</dbReference>
<dbReference type="InterPro" id="IPR014756">
    <property type="entry name" value="Ig_E-set"/>
</dbReference>
<keyword evidence="3" id="KW-0732">Signal</keyword>
<feature type="domain" description="Hemocyanin N-terminal" evidence="5">
    <location>
        <begin position="50"/>
        <end position="169"/>
    </location>
</feature>
<dbReference type="GO" id="GO:0005615">
    <property type="term" value="C:extracellular space"/>
    <property type="evidence" value="ECO:0007669"/>
    <property type="project" value="UniProtKB-ARBA"/>
</dbReference>
<dbReference type="Pfam" id="PF03722">
    <property type="entry name" value="Hemocyanin_N"/>
    <property type="match status" value="1"/>
</dbReference>
<evidence type="ECO:0000256" key="1">
    <source>
        <dbReference type="ARBA" id="ARBA00022761"/>
    </source>
</evidence>
<dbReference type="AlphaFoldDB" id="D2XTA5"/>
<dbReference type="Gene3D" id="1.10.1280.10">
    <property type="entry name" value="Di-copper center containing domain from catechol oxidase"/>
    <property type="match status" value="1"/>
</dbReference>
<dbReference type="PROSITE" id="PS00209">
    <property type="entry name" value="HEMOCYANIN_1"/>
    <property type="match status" value="1"/>
</dbReference>
<keyword evidence="1" id="KW-0758">Storage protein</keyword>
<proteinExistence type="evidence at transcript level"/>
<evidence type="ECO:0000259" key="5">
    <source>
        <dbReference type="Pfam" id="PF03722"/>
    </source>
</evidence>
<dbReference type="EMBL" id="GU253319">
    <property type="protein sequence ID" value="ADA84299.1"/>
    <property type="molecule type" value="mRNA"/>
</dbReference>
<feature type="signal peptide" evidence="3">
    <location>
        <begin position="1"/>
        <end position="27"/>
    </location>
</feature>
<dbReference type="SUPFAM" id="SSF81296">
    <property type="entry name" value="E set domains"/>
    <property type="match status" value="1"/>
</dbReference>
<evidence type="ECO:0000256" key="3">
    <source>
        <dbReference type="SAM" id="SignalP"/>
    </source>
</evidence>
<reference evidence="7" key="1">
    <citation type="journal article" date="2010" name="J. Insect Physiol.">
        <title>Cloning and expression of fat body hexamerin receptor and its identification in other hexamerin sequestering tissue of rice moth, Corcyra cephalonica.</title>
        <authorList>
            <person name="Damara M."/>
            <person name="Gullipalli D."/>
            <person name="Dutta-Gupta A."/>
        </authorList>
    </citation>
    <scope>NUCLEOTIDE SEQUENCE</scope>
</reference>
<evidence type="ECO:0000256" key="2">
    <source>
        <dbReference type="ARBA" id="ARBA00038082"/>
    </source>
</evidence>
<dbReference type="PANTHER" id="PTHR11511:SF5">
    <property type="entry name" value="FAT-BODY PROTEIN 1-RELATED"/>
    <property type="match status" value="1"/>
</dbReference>
<dbReference type="InterPro" id="IPR036697">
    <property type="entry name" value="Hemocyanin_N_sf"/>
</dbReference>
<dbReference type="SUPFAM" id="SSF48050">
    <property type="entry name" value="Hemocyanin, N-terminal domain"/>
    <property type="match status" value="1"/>
</dbReference>
<name>D2XTA5_CORCP</name>
<sequence>MGLRSRKVLWMVKMVILVMLLVTVATASVVPDDSKVLITKEPMVNLDVKTKELFILKLLNHILQPSLYEDIRSIAREYTIEDNMDKYVKVEVVKAFIATYKLGMLPRGEVFVDMDVKQAEEAIKVFQLLYFAKDFDIFVRTACWLRERINGGMFVYALTAAVFHRPDCNGISLPAPYEIYPHHFVDSHILHKAFMMKMTKASVDAGIKDYYGINVKDNNVVVIDWRKSLRHTMSEFDRTSYFTEDIDLNTYFYYLHMSYPYWMSEDIYSVNKERRGETMWYSFHVSTVARRLGYKGYRLPCTTLHPQCEMYHSQKATGRQILLRTGDEMPVRCYNVQLITEDDIRFKDLIDDDDRRYRDAIRKGYIETHDGTTLSLRKPDDIEYLSRMLLGGYVSQENFRWQKGAVPLTLLSYSNYNTNKNTYIPHAVDTFATALRDPGAWKLMKKLSEIFILFKNMLPSYTRDEFDFPGVKIEQVSTDKLVTFMDEYNVDITNAMYLDKTEMQNQRSDMMYVARMHRLNHHPFKVTIEVVSDKAVDSVVRVFLGPKIDCMGRFISINDKRNDMVEIDSFLYKLDTGKNTIIRNSLEMHNVIQERPLVRGIWERSVDANAGMKRLDNWWYKSRIGFPHRLLLPIGSIGGTVYEIFRDRNTRTHRFGPAIFRPEYYSTATPLVDGACAWTRCRLVFPTNRPLDEGYLSTHQYEVPPMYHYYMKKFVPVSHPG</sequence>
<evidence type="ECO:0000313" key="7">
    <source>
        <dbReference type="EMBL" id="ADA84299.1"/>
    </source>
</evidence>
<feature type="chain" id="PRO_5003038819" evidence="3">
    <location>
        <begin position="28"/>
        <end position="721"/>
    </location>
</feature>
<dbReference type="Gene3D" id="2.60.40.1520">
    <property type="entry name" value="Hemocyanin, C-terminal domain"/>
    <property type="match status" value="1"/>
</dbReference>
<dbReference type="InterPro" id="IPR008922">
    <property type="entry name" value="Di-copper_centre_dom_sf"/>
</dbReference>
<comment type="similarity">
    <text evidence="2">Belongs to the hemocyanin family.</text>
</comment>